<evidence type="ECO:0000256" key="1">
    <source>
        <dbReference type="SAM" id="MobiDB-lite"/>
    </source>
</evidence>
<name>A0ABM9MDM4_9MYCO</name>
<feature type="compositionally biased region" description="Basic and acidic residues" evidence="1">
    <location>
        <begin position="22"/>
        <end position="34"/>
    </location>
</feature>
<reference evidence="3 4" key="1">
    <citation type="submission" date="2023-08" db="EMBL/GenBank/DDBJ databases">
        <authorList>
            <person name="Folkvardsen B D."/>
            <person name="Norman A."/>
        </authorList>
    </citation>
    <scope>NUCLEOTIDE SEQUENCE [LARGE SCALE GENOMIC DNA]</scope>
    <source>
        <strain evidence="3 4">Mu0050</strain>
    </source>
</reference>
<protein>
    <recommendedName>
        <fullName evidence="5">VWFA domain-containing protein</fullName>
    </recommendedName>
</protein>
<organism evidence="3 4">
    <name type="scientific">[Mycobacterium] wendilense</name>
    <dbReference type="NCBI Taxonomy" id="3064284"/>
    <lineage>
        <taxon>Bacteria</taxon>
        <taxon>Bacillati</taxon>
        <taxon>Actinomycetota</taxon>
        <taxon>Actinomycetes</taxon>
        <taxon>Mycobacteriales</taxon>
        <taxon>Mycobacteriaceae</taxon>
        <taxon>Mycolicibacter</taxon>
    </lineage>
</organism>
<feature type="compositionally biased region" description="Basic and acidic residues" evidence="1">
    <location>
        <begin position="80"/>
        <end position="91"/>
    </location>
</feature>
<feature type="transmembrane region" description="Helical" evidence="2">
    <location>
        <begin position="211"/>
        <end position="235"/>
    </location>
</feature>
<feature type="compositionally biased region" description="Acidic residues" evidence="1">
    <location>
        <begin position="9"/>
        <end position="21"/>
    </location>
</feature>
<gene>
    <name evidence="3" type="ORF">MU0050_002192</name>
</gene>
<dbReference type="InterPro" id="IPR036465">
    <property type="entry name" value="vWFA_dom_sf"/>
</dbReference>
<sequence length="766" mass="79829">MGRHRIPDPDDSDDQYESEQYDPDRYGSDHHDSAGDADATDADQGRHYRPMSEPDDQYPGPGEVYREDHPAGGYNYAAEYESRYPGERAELPDADPAAGGYPSQRYGGREDDTDPYGEARYDDRFRTDQGYDSGYSAGYDTGYDSDYDTDYEDDDGDDDAADADVDDRFGYPARAGFSSEPDSPAQSSGGHRNDGEWTGSHRTVAPGRRGVSVGVIVALATVVALVAGFIMWRFFGDALSDRSEVAAGRCLQGEATVAVVADAAIAEQVEQLAARYNETAGPIGDHCVSVGVRSAAPDAVVAGLVEQWPTDLGEKPALWIPASSASEARLEAAAGPEAVTNSKSLVSSPVLLAMHPDLKPALAQQTWASLPDLQADPAGLDNLERPGWGSLRLALPATGNSNAADLAVEAVAAASAPPGASAAAGAGAAARLLAEAPELADDSLDEAMRALLDGNDPAAAPVHAVVTTEQQLIRRAADLSNAKDVLTSWIPPGAVPVADFPTVLLAGDWLSDEQTAAASEFERFMRRPEQLTELSNAGFRVDGTDPPTSEVTTGAAVEQTLSIGDDAARLELSEALAGPAVGTGPAVSIMLDRSLNLAASVPAINARIDALPPDAAVSLTTFDAAAGTTLVNLGALSDDIDGQSRRDVLTSTLGGVSQAGGAVSFTTLRNVYADALTNFRPGQPNSVLVITSGPHTDRTLGAQGLQDLIRSSVDPARPVVVDVINVGADPDRATWEAVAAISGGTYRSVPASDSPEFAAAVNELLA</sequence>
<feature type="compositionally biased region" description="Polar residues" evidence="1">
    <location>
        <begin position="180"/>
        <end position="190"/>
    </location>
</feature>
<dbReference type="Proteomes" id="UP001190466">
    <property type="component" value="Chromosome"/>
</dbReference>
<dbReference type="Gene3D" id="3.40.50.410">
    <property type="entry name" value="von Willebrand factor, type A domain"/>
    <property type="match status" value="1"/>
</dbReference>
<evidence type="ECO:0000256" key="2">
    <source>
        <dbReference type="SAM" id="Phobius"/>
    </source>
</evidence>
<dbReference type="EMBL" id="OY726395">
    <property type="protein sequence ID" value="CAJ1582607.1"/>
    <property type="molecule type" value="Genomic_DNA"/>
</dbReference>
<feature type="compositionally biased region" description="Acidic residues" evidence="1">
    <location>
        <begin position="143"/>
        <end position="165"/>
    </location>
</feature>
<keyword evidence="2" id="KW-0812">Transmembrane</keyword>
<feature type="compositionally biased region" description="Low complexity" evidence="1">
    <location>
        <begin position="130"/>
        <end position="142"/>
    </location>
</feature>
<proteinExistence type="predicted"/>
<dbReference type="SUPFAM" id="SSF53300">
    <property type="entry name" value="vWA-like"/>
    <property type="match status" value="1"/>
</dbReference>
<feature type="region of interest" description="Disordered" evidence="1">
    <location>
        <begin position="1"/>
        <end position="204"/>
    </location>
</feature>
<keyword evidence="4" id="KW-1185">Reference proteome</keyword>
<evidence type="ECO:0000313" key="4">
    <source>
        <dbReference type="Proteomes" id="UP001190466"/>
    </source>
</evidence>
<feature type="compositionally biased region" description="Basic and acidic residues" evidence="1">
    <location>
        <begin position="43"/>
        <end position="52"/>
    </location>
</feature>
<keyword evidence="2" id="KW-0472">Membrane</keyword>
<feature type="compositionally biased region" description="Basic and acidic residues" evidence="1">
    <location>
        <begin position="117"/>
        <end position="129"/>
    </location>
</feature>
<keyword evidence="2" id="KW-1133">Transmembrane helix</keyword>
<evidence type="ECO:0000313" key="3">
    <source>
        <dbReference type="EMBL" id="CAJ1582607.1"/>
    </source>
</evidence>
<evidence type="ECO:0008006" key="5">
    <source>
        <dbReference type="Google" id="ProtNLM"/>
    </source>
</evidence>
<accession>A0ABM9MDM4</accession>
<dbReference type="RefSeq" id="WP_316516622.1">
    <property type="nucleotide sequence ID" value="NZ_OY726395.1"/>
</dbReference>